<gene>
    <name evidence="7" type="ORF">NCTC11862_02000</name>
</gene>
<evidence type="ECO:0000256" key="5">
    <source>
        <dbReference type="ARBA" id="ARBA00022839"/>
    </source>
</evidence>
<dbReference type="EMBL" id="UFXQ01000001">
    <property type="protein sequence ID" value="STC70191.1"/>
    <property type="molecule type" value="Genomic_DNA"/>
</dbReference>
<dbReference type="InterPro" id="IPR004843">
    <property type="entry name" value="Calcineurin-like_PHP"/>
</dbReference>
<dbReference type="PANTHER" id="PTHR30337">
    <property type="entry name" value="COMPONENT OF ATP-DEPENDENT DSDNA EXONUCLEASE"/>
    <property type="match status" value="1"/>
</dbReference>
<dbReference type="GO" id="GO:0004527">
    <property type="term" value="F:exonuclease activity"/>
    <property type="evidence" value="ECO:0007669"/>
    <property type="project" value="UniProtKB-KW"/>
</dbReference>
<feature type="domain" description="Calcineurin-like phosphoesterase" evidence="6">
    <location>
        <begin position="5"/>
        <end position="198"/>
    </location>
</feature>
<evidence type="ECO:0000256" key="4">
    <source>
        <dbReference type="ARBA" id="ARBA00022801"/>
    </source>
</evidence>
<dbReference type="InterPro" id="IPR050535">
    <property type="entry name" value="DNA_Repair-Maintenance_Comp"/>
</dbReference>
<keyword evidence="8" id="KW-1185">Reference proteome</keyword>
<evidence type="ECO:0000256" key="3">
    <source>
        <dbReference type="ARBA" id="ARBA00022722"/>
    </source>
</evidence>
<comment type="similarity">
    <text evidence="1">Belongs to the SbcD family.</text>
</comment>
<evidence type="ECO:0000256" key="1">
    <source>
        <dbReference type="ARBA" id="ARBA00010555"/>
    </source>
</evidence>
<evidence type="ECO:0000313" key="8">
    <source>
        <dbReference type="Proteomes" id="UP000254467"/>
    </source>
</evidence>
<dbReference type="OrthoDB" id="9773856at2"/>
<keyword evidence="4 7" id="KW-0378">Hydrolase</keyword>
<dbReference type="STRING" id="35756.GCA_001044155_02223"/>
<dbReference type="SUPFAM" id="SSF56300">
    <property type="entry name" value="Metallo-dependent phosphatases"/>
    <property type="match status" value="1"/>
</dbReference>
<dbReference type="Pfam" id="PF00149">
    <property type="entry name" value="Metallophos"/>
    <property type="match status" value="1"/>
</dbReference>
<reference evidence="7 8" key="1">
    <citation type="submission" date="2018-06" db="EMBL/GenBank/DDBJ databases">
        <authorList>
            <consortium name="Pathogen Informatics"/>
            <person name="Doyle S."/>
        </authorList>
    </citation>
    <scope>NUCLEOTIDE SEQUENCE [LARGE SCALE GENOMIC DNA]</scope>
    <source>
        <strain evidence="7 8">NCTC11862</strain>
    </source>
</reference>
<dbReference type="Proteomes" id="UP000254467">
    <property type="component" value="Unassembled WGS sequence"/>
</dbReference>
<keyword evidence="5 7" id="KW-0269">Exonuclease</keyword>
<dbReference type="CDD" id="cd00840">
    <property type="entry name" value="MPP_Mre11_N"/>
    <property type="match status" value="1"/>
</dbReference>
<accession>A0A376CNX4</accession>
<keyword evidence="3" id="KW-0540">Nuclease</keyword>
<name>A0A376CNX4_9CORY</name>
<organism evidence="7 8">
    <name type="scientific">Corynebacterium pilosum</name>
    <dbReference type="NCBI Taxonomy" id="35756"/>
    <lineage>
        <taxon>Bacteria</taxon>
        <taxon>Bacillati</taxon>
        <taxon>Actinomycetota</taxon>
        <taxon>Actinomycetes</taxon>
        <taxon>Mycobacteriales</taxon>
        <taxon>Corynebacteriaceae</taxon>
        <taxon>Corynebacterium</taxon>
    </lineage>
</organism>
<dbReference type="PIRSF" id="PIRSF033093">
    <property type="entry name" value="UCP_ML1119"/>
    <property type="match status" value="1"/>
</dbReference>
<proteinExistence type="inferred from homology"/>
<dbReference type="RefSeq" id="WP_018580882.1">
    <property type="nucleotide sequence ID" value="NZ_LDYD01000008.1"/>
</dbReference>
<evidence type="ECO:0000256" key="2">
    <source>
        <dbReference type="ARBA" id="ARBA00013365"/>
    </source>
</evidence>
<evidence type="ECO:0000313" key="7">
    <source>
        <dbReference type="EMBL" id="STC70191.1"/>
    </source>
</evidence>
<dbReference type="InterPro" id="IPR041796">
    <property type="entry name" value="Mre11_N"/>
</dbReference>
<sequence length="384" mass="41074">MTQLTFIHTSDLQLGMTRAFLKPEAQSRFNEARLRAVERLGSLADEHGAEFIVVAGDVFEHNSLDRGTTGRALEAFGGLPVPVYLLPGNHDPLVADSIFSKTEVLDNVTVLSTFEPVQVREGVEIVGAPLTAKRATEDLVAKALRGLEPTSGVRVMVGHGQVEAFSSDAAPDLIDLANVEAALEEGVIDYLALGDTHSTMSLGSSGRVWFSGSPEVTDYHDHYPGVQGGETNSGNALVVTLDSDGGCDVQEVQTGEWTFDALHADVTDADDVAEFLARVDSYESKARTAIKYSIRGTLGLDATHALESGVAAREEVFAALYERTRLMDLHLEPGDEELEALPLQGFAKSAMKELVEAASNRDGGASSSTARDAVNLLFRLSQEG</sequence>
<dbReference type="InterPro" id="IPR029052">
    <property type="entry name" value="Metallo-depent_PP-like"/>
</dbReference>
<dbReference type="InterPro" id="IPR014577">
    <property type="entry name" value="UCP033093_metalloPase"/>
</dbReference>
<dbReference type="PANTHER" id="PTHR30337:SF0">
    <property type="entry name" value="NUCLEASE SBCCD SUBUNIT D"/>
    <property type="match status" value="1"/>
</dbReference>
<protein>
    <recommendedName>
        <fullName evidence="2">Nuclease SbcCD subunit D</fullName>
    </recommendedName>
</protein>
<evidence type="ECO:0000259" key="6">
    <source>
        <dbReference type="Pfam" id="PF00149"/>
    </source>
</evidence>
<dbReference type="AlphaFoldDB" id="A0A376CNX4"/>
<dbReference type="Gene3D" id="3.60.21.10">
    <property type="match status" value="1"/>
</dbReference>